<proteinExistence type="predicted"/>
<sequence>MAVLLENEFLAVTISEFGAELTSIRDKKSGREYLWNGDAKYWKRHAPVLFPIEGKLKDDTYYVDNQVFHMSQHGFARDMAFDVLEKAETKASFELKSNAQTKAKYPYDFAFIITYSLEQNTVKTNYTVKNPSEQTIYFGLGAHPAFSTQLSAADKFEDYVITTSPRKTLTRIPLEQGLVNPKKAYPEDVGEFKVTHALFKDDALIYDLGQTEQEFTLKSTVHGHGVTVKTPDSKALGLWSCYPNEGQFVCIEPWWSVADTVDTDQNFKSKYYTNTLKAGESFSAGFETIIF</sequence>
<dbReference type="InterPro" id="IPR037481">
    <property type="entry name" value="LacX"/>
</dbReference>
<dbReference type="EMBL" id="FOCC01000009">
    <property type="protein sequence ID" value="SEM81004.1"/>
    <property type="molecule type" value="Genomic_DNA"/>
</dbReference>
<comment type="caution">
    <text evidence="1">The sequence shown here is derived from an EMBL/GenBank/DDBJ whole genome shotgun (WGS) entry which is preliminary data.</text>
</comment>
<dbReference type="PANTHER" id="PTHR11122:SF13">
    <property type="entry name" value="GLUCOSE-6-PHOSPHATE 1-EPIMERASE"/>
    <property type="match status" value="1"/>
</dbReference>
<organism evidence="1 2">
    <name type="scientific">Ligilactobacillus ruminis</name>
    <dbReference type="NCBI Taxonomy" id="1623"/>
    <lineage>
        <taxon>Bacteria</taxon>
        <taxon>Bacillati</taxon>
        <taxon>Bacillota</taxon>
        <taxon>Bacilli</taxon>
        <taxon>Lactobacillales</taxon>
        <taxon>Lactobacillaceae</taxon>
        <taxon>Ligilactobacillus</taxon>
    </lineage>
</organism>
<name>A0ABY1ACK6_9LACO</name>
<accession>A0ABY1ACK6</accession>
<dbReference type="Gene3D" id="2.70.98.10">
    <property type="match status" value="1"/>
</dbReference>
<dbReference type="CDD" id="cd09024">
    <property type="entry name" value="Aldose_epim_lacX"/>
    <property type="match status" value="1"/>
</dbReference>
<dbReference type="Proteomes" id="UP000182089">
    <property type="component" value="Unassembled WGS sequence"/>
</dbReference>
<reference evidence="1 2" key="1">
    <citation type="submission" date="2016-10" db="EMBL/GenBank/DDBJ databases">
        <authorList>
            <person name="Varghese N."/>
            <person name="Submissions S."/>
        </authorList>
    </citation>
    <scope>NUCLEOTIDE SEQUENCE [LARGE SCALE GENOMIC DNA]</scope>
    <source>
        <strain evidence="1 2">WC1T17</strain>
    </source>
</reference>
<dbReference type="InterPro" id="IPR008183">
    <property type="entry name" value="Aldose_1/G6P_1-epimerase"/>
</dbReference>
<protein>
    <submittedName>
        <fullName evidence="1">Galactose mutarotase</fullName>
    </submittedName>
</protein>
<evidence type="ECO:0000313" key="1">
    <source>
        <dbReference type="EMBL" id="SEM81004.1"/>
    </source>
</evidence>
<dbReference type="Pfam" id="PF01263">
    <property type="entry name" value="Aldose_epim"/>
    <property type="match status" value="1"/>
</dbReference>
<dbReference type="SUPFAM" id="SSF74650">
    <property type="entry name" value="Galactose mutarotase-like"/>
    <property type="match status" value="1"/>
</dbReference>
<gene>
    <name evidence="1" type="ORF">SAMN05216431_10958</name>
</gene>
<evidence type="ECO:0000313" key="2">
    <source>
        <dbReference type="Proteomes" id="UP000182089"/>
    </source>
</evidence>
<dbReference type="InterPro" id="IPR011013">
    <property type="entry name" value="Gal_mutarotase_sf_dom"/>
</dbReference>
<dbReference type="InterPro" id="IPR014718">
    <property type="entry name" value="GH-type_carb-bd"/>
</dbReference>
<dbReference type="PANTHER" id="PTHR11122">
    <property type="entry name" value="APOSPORY-ASSOCIATED PROTEIN C-RELATED"/>
    <property type="match status" value="1"/>
</dbReference>